<keyword evidence="2" id="KW-1185">Reference proteome</keyword>
<comment type="caution">
    <text evidence="1">The sequence shown here is derived from an EMBL/GenBank/DDBJ whole genome shotgun (WGS) entry which is preliminary data.</text>
</comment>
<protein>
    <submittedName>
        <fullName evidence="1">Uncharacterized protein</fullName>
    </submittedName>
</protein>
<proteinExistence type="predicted"/>
<gene>
    <name evidence="1" type="ORF">PoB_002526700</name>
</gene>
<evidence type="ECO:0000313" key="1">
    <source>
        <dbReference type="EMBL" id="GFN98761.1"/>
    </source>
</evidence>
<dbReference type="Proteomes" id="UP000735302">
    <property type="component" value="Unassembled WGS sequence"/>
</dbReference>
<dbReference type="AlphaFoldDB" id="A0AAV3ZUI8"/>
<reference evidence="1 2" key="1">
    <citation type="journal article" date="2021" name="Elife">
        <title>Chloroplast acquisition without the gene transfer in kleptoplastic sea slugs, Plakobranchus ocellatus.</title>
        <authorList>
            <person name="Maeda T."/>
            <person name="Takahashi S."/>
            <person name="Yoshida T."/>
            <person name="Shimamura S."/>
            <person name="Takaki Y."/>
            <person name="Nagai Y."/>
            <person name="Toyoda A."/>
            <person name="Suzuki Y."/>
            <person name="Arimoto A."/>
            <person name="Ishii H."/>
            <person name="Satoh N."/>
            <person name="Nishiyama T."/>
            <person name="Hasebe M."/>
            <person name="Maruyama T."/>
            <person name="Minagawa J."/>
            <person name="Obokata J."/>
            <person name="Shigenobu S."/>
        </authorList>
    </citation>
    <scope>NUCLEOTIDE SEQUENCE [LARGE SCALE GENOMIC DNA]</scope>
</reference>
<evidence type="ECO:0000313" key="2">
    <source>
        <dbReference type="Proteomes" id="UP000735302"/>
    </source>
</evidence>
<sequence length="93" mass="10299">MISGVMMTMTMKMMRKGEIRRGSLSGCKLRGNSLPTSETKIMMGTWTRTRSVNGSSLRTMTTAQPRLHISCDRQMKTGLVQGKSFGCCAWDSS</sequence>
<organism evidence="1 2">
    <name type="scientific">Plakobranchus ocellatus</name>
    <dbReference type="NCBI Taxonomy" id="259542"/>
    <lineage>
        <taxon>Eukaryota</taxon>
        <taxon>Metazoa</taxon>
        <taxon>Spiralia</taxon>
        <taxon>Lophotrochozoa</taxon>
        <taxon>Mollusca</taxon>
        <taxon>Gastropoda</taxon>
        <taxon>Heterobranchia</taxon>
        <taxon>Euthyneura</taxon>
        <taxon>Panpulmonata</taxon>
        <taxon>Sacoglossa</taxon>
        <taxon>Placobranchoidea</taxon>
        <taxon>Plakobranchidae</taxon>
        <taxon>Plakobranchus</taxon>
    </lineage>
</organism>
<accession>A0AAV3ZUI8</accession>
<name>A0AAV3ZUI8_9GAST</name>
<dbReference type="EMBL" id="BLXT01002861">
    <property type="protein sequence ID" value="GFN98761.1"/>
    <property type="molecule type" value="Genomic_DNA"/>
</dbReference>